<gene>
    <name evidence="1" type="ORF">E2F43_01405</name>
</gene>
<keyword evidence="2" id="KW-1185">Reference proteome</keyword>
<reference evidence="1 2" key="1">
    <citation type="submission" date="2019-03" db="EMBL/GenBank/DDBJ databases">
        <title>Seongchinamella monodicae gen. nov., sp. nov., a novel member of the Gammaproteobacteria isolated from a tidal mudflat of beach.</title>
        <authorList>
            <person name="Yang H.G."/>
            <person name="Kang J.W."/>
            <person name="Lee S.D."/>
        </authorList>
    </citation>
    <scope>NUCLEOTIDE SEQUENCE [LARGE SCALE GENOMIC DNA]</scope>
    <source>
        <strain evidence="1 2">GH4-78</strain>
    </source>
</reference>
<dbReference type="OrthoDB" id="3871007at2"/>
<dbReference type="Gene3D" id="3.30.70.100">
    <property type="match status" value="1"/>
</dbReference>
<dbReference type="InterPro" id="IPR011008">
    <property type="entry name" value="Dimeric_a/b-barrel"/>
</dbReference>
<evidence type="ECO:0000313" key="1">
    <source>
        <dbReference type="EMBL" id="TDG14929.1"/>
    </source>
</evidence>
<dbReference type="EMBL" id="SMSE01000001">
    <property type="protein sequence ID" value="TDG14929.1"/>
    <property type="molecule type" value="Genomic_DNA"/>
</dbReference>
<accession>A0A4R5LU70</accession>
<protein>
    <recommendedName>
        <fullName evidence="3">Monooxygenase</fullName>
    </recommendedName>
</protein>
<proteinExistence type="predicted"/>
<evidence type="ECO:0000313" key="2">
    <source>
        <dbReference type="Proteomes" id="UP000295554"/>
    </source>
</evidence>
<dbReference type="AlphaFoldDB" id="A0A4R5LU70"/>
<comment type="caution">
    <text evidence="1">The sequence shown here is derived from an EMBL/GenBank/DDBJ whole genome shotgun (WGS) entry which is preliminary data.</text>
</comment>
<dbReference type="RefSeq" id="WP_133209094.1">
    <property type="nucleotide sequence ID" value="NZ_SMSE01000001.1"/>
</dbReference>
<evidence type="ECO:0008006" key="3">
    <source>
        <dbReference type="Google" id="ProtNLM"/>
    </source>
</evidence>
<name>A0A4R5LU70_9GAMM</name>
<sequence length="104" mass="11768">MITVIVKYTIAGNPPREQVAPMLKQGAESMFKGMPHLYSKQFCYNESQGLGLSVYLWDSRANAEAFFNEAFLEDFKKNMGCVPEVTFYENLVTVDNRAGDLLCE</sequence>
<dbReference type="Proteomes" id="UP000295554">
    <property type="component" value="Unassembled WGS sequence"/>
</dbReference>
<dbReference type="SUPFAM" id="SSF54909">
    <property type="entry name" value="Dimeric alpha+beta barrel"/>
    <property type="match status" value="1"/>
</dbReference>
<organism evidence="1 2">
    <name type="scientific">Seongchinamella unica</name>
    <dbReference type="NCBI Taxonomy" id="2547392"/>
    <lineage>
        <taxon>Bacteria</taxon>
        <taxon>Pseudomonadati</taxon>
        <taxon>Pseudomonadota</taxon>
        <taxon>Gammaproteobacteria</taxon>
        <taxon>Cellvibrionales</taxon>
        <taxon>Halieaceae</taxon>
        <taxon>Seongchinamella</taxon>
    </lineage>
</organism>